<dbReference type="PANTHER" id="PTHR10584">
    <property type="entry name" value="SUGAR KINASE"/>
    <property type="match status" value="1"/>
</dbReference>
<reference evidence="4" key="1">
    <citation type="submission" date="2023-01" db="EMBL/GenBank/DDBJ databases">
        <title>The chitinases involved in constricting ring structure development in the nematode-trapping fungus Drechslerella dactyloides.</title>
        <authorList>
            <person name="Wang R."/>
            <person name="Zhang L."/>
            <person name="Tang P."/>
            <person name="Li S."/>
            <person name="Liang L."/>
        </authorList>
    </citation>
    <scope>NUCLEOTIDE SEQUENCE</scope>
    <source>
        <strain evidence="4">YMF1.00031</strain>
    </source>
</reference>
<dbReference type="GO" id="GO:0004747">
    <property type="term" value="F:ribokinase activity"/>
    <property type="evidence" value="ECO:0007669"/>
    <property type="project" value="InterPro"/>
</dbReference>
<sequence length="332" mass="34851">MASAESFATYFGGKGANQAVACARLSRLKTDNGIITAPSAFVRMAGCVGDDDFGTPLKNSLQADGVDVGSVETKHGVATGVAVILVTQPLKHCLSRPRIQRLLEVWLHMLMHNGGITQVEPSGENRILITAGANGLCEPSAALLTPAPALLVMQLEIPRNTVLEMLKLAAESSPPIATLLNPAPASQLPESAYQRITHLIVNETEAAILGGGGAALRIDVETEMMEDCRRLTQEFVNRGVRGSIVITLGAKGAFWHDVKAGKDGLVPSEKVQVVDTTAAGDTFIGAFAVKVVNGNPISIAVAYAVHASAKTVTKQGAQSSIPWRDEVDTPTS</sequence>
<evidence type="ECO:0000259" key="3">
    <source>
        <dbReference type="Pfam" id="PF00294"/>
    </source>
</evidence>
<keyword evidence="5" id="KW-1185">Reference proteome</keyword>
<evidence type="ECO:0000313" key="5">
    <source>
        <dbReference type="Proteomes" id="UP001221413"/>
    </source>
</evidence>
<dbReference type="SUPFAM" id="SSF53613">
    <property type="entry name" value="Ribokinase-like"/>
    <property type="match status" value="1"/>
</dbReference>
<proteinExistence type="predicted"/>
<keyword evidence="1" id="KW-0808">Transferase</keyword>
<gene>
    <name evidence="4" type="ORF">Dda_2899</name>
</gene>
<dbReference type="EMBL" id="JAQGDS010000003">
    <property type="protein sequence ID" value="KAJ6262094.1"/>
    <property type="molecule type" value="Genomic_DNA"/>
</dbReference>
<accession>A0AAD6J0B8</accession>
<name>A0AAD6J0B8_DREDA</name>
<feature type="domain" description="Carbohydrate kinase PfkB" evidence="3">
    <location>
        <begin position="122"/>
        <end position="323"/>
    </location>
</feature>
<organism evidence="4 5">
    <name type="scientific">Drechslerella dactyloides</name>
    <name type="common">Nematode-trapping fungus</name>
    <name type="synonym">Arthrobotrys dactyloides</name>
    <dbReference type="NCBI Taxonomy" id="74499"/>
    <lineage>
        <taxon>Eukaryota</taxon>
        <taxon>Fungi</taxon>
        <taxon>Dikarya</taxon>
        <taxon>Ascomycota</taxon>
        <taxon>Pezizomycotina</taxon>
        <taxon>Orbiliomycetes</taxon>
        <taxon>Orbiliales</taxon>
        <taxon>Orbiliaceae</taxon>
        <taxon>Drechslerella</taxon>
    </lineage>
</organism>
<dbReference type="InterPro" id="IPR011877">
    <property type="entry name" value="Ribokinase"/>
</dbReference>
<evidence type="ECO:0000313" key="4">
    <source>
        <dbReference type="EMBL" id="KAJ6262094.1"/>
    </source>
</evidence>
<dbReference type="CDD" id="cd01174">
    <property type="entry name" value="ribokinase"/>
    <property type="match status" value="1"/>
</dbReference>
<evidence type="ECO:0000256" key="1">
    <source>
        <dbReference type="ARBA" id="ARBA00022679"/>
    </source>
</evidence>
<dbReference type="AlphaFoldDB" id="A0AAD6J0B8"/>
<dbReference type="InterPro" id="IPR002173">
    <property type="entry name" value="Carboh/pur_kinase_PfkB_CS"/>
</dbReference>
<dbReference type="Pfam" id="PF00294">
    <property type="entry name" value="PfkB"/>
    <property type="match status" value="2"/>
</dbReference>
<dbReference type="Gene3D" id="3.40.1190.20">
    <property type="match status" value="2"/>
</dbReference>
<dbReference type="InterPro" id="IPR029056">
    <property type="entry name" value="Ribokinase-like"/>
</dbReference>
<dbReference type="Proteomes" id="UP001221413">
    <property type="component" value="Unassembled WGS sequence"/>
</dbReference>
<comment type="caution">
    <text evidence="4">The sequence shown here is derived from an EMBL/GenBank/DDBJ whole genome shotgun (WGS) entry which is preliminary data.</text>
</comment>
<dbReference type="PANTHER" id="PTHR10584:SF166">
    <property type="entry name" value="RIBOKINASE"/>
    <property type="match status" value="1"/>
</dbReference>
<keyword evidence="2" id="KW-0418">Kinase</keyword>
<dbReference type="GO" id="GO:0006014">
    <property type="term" value="P:D-ribose metabolic process"/>
    <property type="evidence" value="ECO:0007669"/>
    <property type="project" value="InterPro"/>
</dbReference>
<protein>
    <submittedName>
        <fullName evidence="4">Fructokinase-1</fullName>
    </submittedName>
</protein>
<dbReference type="InterPro" id="IPR011611">
    <property type="entry name" value="PfkB_dom"/>
</dbReference>
<dbReference type="PROSITE" id="PS00584">
    <property type="entry name" value="PFKB_KINASES_2"/>
    <property type="match status" value="1"/>
</dbReference>
<evidence type="ECO:0000256" key="2">
    <source>
        <dbReference type="ARBA" id="ARBA00022777"/>
    </source>
</evidence>
<feature type="domain" description="Carbohydrate kinase PfkB" evidence="3">
    <location>
        <begin position="4"/>
        <end position="88"/>
    </location>
</feature>